<evidence type="ECO:0000313" key="1">
    <source>
        <dbReference type="EMBL" id="KAJ1672530.1"/>
    </source>
</evidence>
<comment type="caution">
    <text evidence="1">The sequence shown here is derived from an EMBL/GenBank/DDBJ whole genome shotgun (WGS) entry which is preliminary data.</text>
</comment>
<name>A0ACC1H821_9FUNG</name>
<gene>
    <name evidence="1" type="primary">MRD1_3</name>
    <name evidence="1" type="ORF">EV182_006996</name>
</gene>
<accession>A0ACC1H821</accession>
<keyword evidence="2" id="KW-1185">Reference proteome</keyword>
<sequence>MEWLRLHMGLKSDGEGSTGEGEELKDDMKQEEAQEEAPEERIRETGRLFVRNLAYTATEDDLRQHFEKFGPISEIHLPISKETKKSKGFAYVLFMMPEHAVKAYQESDGKPFQGRLMHIIPGEEKPQPSTDEQLGDMANGSDDPRLKLMSKVKKERELKKRVTATSDFNWNSLFMSADAVADAICHRLNISKTDLLESSGEEGGSKVSPAVRLALAETHIIAETKQYLEDNDVDLSVFEGLKKGTRRSDTVILVKNLHFGTMEETLRELFGRHGSLGRVLVPPSGTIGVVEFFEPSEARNAFRSLAYRRLKDAPIYLEKAPLN</sequence>
<feature type="non-terminal residue" evidence="1">
    <location>
        <position position="323"/>
    </location>
</feature>
<evidence type="ECO:0000313" key="2">
    <source>
        <dbReference type="Proteomes" id="UP001145114"/>
    </source>
</evidence>
<organism evidence="1 2">
    <name type="scientific">Spiromyces aspiralis</name>
    <dbReference type="NCBI Taxonomy" id="68401"/>
    <lineage>
        <taxon>Eukaryota</taxon>
        <taxon>Fungi</taxon>
        <taxon>Fungi incertae sedis</taxon>
        <taxon>Zoopagomycota</taxon>
        <taxon>Kickxellomycotina</taxon>
        <taxon>Kickxellomycetes</taxon>
        <taxon>Kickxellales</taxon>
        <taxon>Kickxellaceae</taxon>
        <taxon>Spiromyces</taxon>
    </lineage>
</organism>
<reference evidence="1" key="1">
    <citation type="submission" date="2022-06" db="EMBL/GenBank/DDBJ databases">
        <title>Phylogenomic reconstructions and comparative analyses of Kickxellomycotina fungi.</title>
        <authorList>
            <person name="Reynolds N.K."/>
            <person name="Stajich J.E."/>
            <person name="Barry K."/>
            <person name="Grigoriev I.V."/>
            <person name="Crous P."/>
            <person name="Smith M.E."/>
        </authorList>
    </citation>
    <scope>NUCLEOTIDE SEQUENCE</scope>
    <source>
        <strain evidence="1">RSA 2271</strain>
    </source>
</reference>
<proteinExistence type="predicted"/>
<protein>
    <submittedName>
        <fullName evidence="1">Multiple RNA-binding domain-containing protein 1</fullName>
    </submittedName>
</protein>
<dbReference type="Proteomes" id="UP001145114">
    <property type="component" value="Unassembled WGS sequence"/>
</dbReference>
<dbReference type="EMBL" id="JAMZIH010008230">
    <property type="protein sequence ID" value="KAJ1672530.1"/>
    <property type="molecule type" value="Genomic_DNA"/>
</dbReference>